<proteinExistence type="predicted"/>
<accession>A8ZQW5</accession>
<evidence type="ECO:0000313" key="2">
    <source>
        <dbReference type="Proteomes" id="UP000000268"/>
    </source>
</evidence>
<dbReference type="HOGENOM" id="CLU_3194753_0_0_3"/>
<dbReference type="EMBL" id="CP000845">
    <property type="protein sequence ID" value="ABW33401.1"/>
    <property type="molecule type" value="Genomic_DNA"/>
</dbReference>
<sequence length="45" mass="5295">MFATLNRTELAEVAAISNCKSLQHWTLMILQMRWYEPWLSVVLSI</sequence>
<keyword evidence="1" id="KW-0614">Plasmid</keyword>
<geneLocation type="plasmid" evidence="1 2">
    <name>pREB8</name>
</geneLocation>
<organism evidence="1 2">
    <name type="scientific">Acaryochloris marina (strain MBIC 11017)</name>
    <dbReference type="NCBI Taxonomy" id="329726"/>
    <lineage>
        <taxon>Bacteria</taxon>
        <taxon>Bacillati</taxon>
        <taxon>Cyanobacteriota</taxon>
        <taxon>Cyanophyceae</taxon>
        <taxon>Acaryochloridales</taxon>
        <taxon>Acaryochloridaceae</taxon>
        <taxon>Acaryochloris</taxon>
    </lineage>
</organism>
<dbReference type="Proteomes" id="UP000000268">
    <property type="component" value="Plasmid pREB8"/>
</dbReference>
<dbReference type="AlphaFoldDB" id="A8ZQW5"/>
<dbReference type="KEGG" id="amr:AM1_H0051"/>
<gene>
    <name evidence="1" type="ordered locus">AM1_H0051</name>
</gene>
<reference evidence="1 2" key="1">
    <citation type="journal article" date="2008" name="Proc. Natl. Acad. Sci. U.S.A.">
        <title>Niche adaptation and genome expansion in the chlorophyll d-producing cyanobacterium Acaryochloris marina.</title>
        <authorList>
            <person name="Swingley W.D."/>
            <person name="Chen M."/>
            <person name="Cheung P.C."/>
            <person name="Conrad A.L."/>
            <person name="Dejesa L.C."/>
            <person name="Hao J."/>
            <person name="Honchak B.M."/>
            <person name="Karbach L.E."/>
            <person name="Kurdoglu A."/>
            <person name="Lahiri S."/>
            <person name="Mastrian S.D."/>
            <person name="Miyashita H."/>
            <person name="Page L."/>
            <person name="Ramakrishna P."/>
            <person name="Satoh S."/>
            <person name="Sattley W.M."/>
            <person name="Shimada Y."/>
            <person name="Taylor H.L."/>
            <person name="Tomo T."/>
            <person name="Tsuchiya T."/>
            <person name="Wang Z.T."/>
            <person name="Raymond J."/>
            <person name="Mimuro M."/>
            <person name="Blankenship R.E."/>
            <person name="Touchman J.W."/>
        </authorList>
    </citation>
    <scope>NUCLEOTIDE SEQUENCE [LARGE SCALE GENOMIC DNA]</scope>
    <source>
        <strain evidence="2">MBIC 11017</strain>
        <plasmid evidence="2">Plasmid pREB8</plasmid>
    </source>
</reference>
<keyword evidence="2" id="KW-1185">Reference proteome</keyword>
<name>A8ZQW5_ACAM1</name>
<evidence type="ECO:0000313" key="1">
    <source>
        <dbReference type="EMBL" id="ABW33401.1"/>
    </source>
</evidence>
<protein>
    <submittedName>
        <fullName evidence="1">Uncharacterized protein</fullName>
    </submittedName>
</protein>